<dbReference type="EMBL" id="CADCXW020000017">
    <property type="protein sequence ID" value="CAD1551454.1"/>
    <property type="molecule type" value="Genomic_DNA"/>
</dbReference>
<dbReference type="AlphaFoldDB" id="A0A6V7JH24"/>
<name>A0A6V7JH24_9HYME</name>
<protein>
    <recommendedName>
        <fullName evidence="2">Retrotransposon gag domain-containing protein</fullName>
    </recommendedName>
</protein>
<accession>A0A6V7JH24</accession>
<evidence type="ECO:0008006" key="2">
    <source>
        <dbReference type="Google" id="ProtNLM"/>
    </source>
</evidence>
<organism evidence="1">
    <name type="scientific">Bracon brevicornis</name>
    <dbReference type="NCBI Taxonomy" id="1563983"/>
    <lineage>
        <taxon>Eukaryota</taxon>
        <taxon>Metazoa</taxon>
        <taxon>Ecdysozoa</taxon>
        <taxon>Arthropoda</taxon>
        <taxon>Hexapoda</taxon>
        <taxon>Insecta</taxon>
        <taxon>Pterygota</taxon>
        <taxon>Neoptera</taxon>
        <taxon>Endopterygota</taxon>
        <taxon>Hymenoptera</taxon>
        <taxon>Apocrita</taxon>
        <taxon>Ichneumonoidea</taxon>
        <taxon>Braconidae</taxon>
        <taxon>Braconinae</taxon>
        <taxon>Bracon</taxon>
    </lineage>
</organism>
<reference evidence="1" key="1">
    <citation type="submission" date="2020-07" db="EMBL/GenBank/DDBJ databases">
        <authorList>
            <person name="Ferguson B K."/>
        </authorList>
    </citation>
    <scope>NUCLEOTIDE SEQUENCE</scope>
    <source>
        <strain evidence="1">L06</strain>
    </source>
</reference>
<proteinExistence type="predicted"/>
<gene>
    <name evidence="1" type="ORF">BBRV_LOCUS52752</name>
</gene>
<sequence>MNASKLKFVSTAKQRDGKGYIAITSIITEENKFFLISEELETSTAHREIYETAAYANIRNTIKKLHQTRSVWIPLTEDIKKEYFDEDGNAIFTGYYLEEAENPPQSETRQDNTMTRILEKLVENQEKNRKQNVRKTAERFRLEKFDGKNKNAQQWMELFESECEKFEISEDEDKIETLRIFLDKSCTDWYSTMLMKQTLQLEWGIWKEQFCKKYTTRGWTSTKYALSHAYKSGSLLEYAIKKEKLLLQDMQKMDNTTLINLIAHGSPEFILGKIDKEKISQTTDLYNEIGKLEHLAMKTKQGNKKIPDKPNTDKKQKCNICERLNKGTRYHPEESCGFKDKDSKNNNQVKLINNAELEVELQNENELQKNL</sequence>
<evidence type="ECO:0000313" key="1">
    <source>
        <dbReference type="EMBL" id="CAD1551454.1"/>
    </source>
</evidence>